<name>A0AA38I2E5_9CUCU</name>
<evidence type="ECO:0000313" key="2">
    <source>
        <dbReference type="Proteomes" id="UP001168821"/>
    </source>
</evidence>
<accession>A0AA38I2E5</accession>
<sequence length="71" mass="8174">MRFLTTSRSKTVHMKKNIGKRMHPRRLSRRCCVNLNIENDSDVIDTSKRPPVSKLTTVSVLSLTIAFLSRM</sequence>
<gene>
    <name evidence="1" type="ORF">Zmor_019760</name>
</gene>
<dbReference type="Proteomes" id="UP001168821">
    <property type="component" value="Unassembled WGS sequence"/>
</dbReference>
<protein>
    <submittedName>
        <fullName evidence="1">Uncharacterized protein</fullName>
    </submittedName>
</protein>
<proteinExistence type="predicted"/>
<organism evidence="1 2">
    <name type="scientific">Zophobas morio</name>
    <dbReference type="NCBI Taxonomy" id="2755281"/>
    <lineage>
        <taxon>Eukaryota</taxon>
        <taxon>Metazoa</taxon>
        <taxon>Ecdysozoa</taxon>
        <taxon>Arthropoda</taxon>
        <taxon>Hexapoda</taxon>
        <taxon>Insecta</taxon>
        <taxon>Pterygota</taxon>
        <taxon>Neoptera</taxon>
        <taxon>Endopterygota</taxon>
        <taxon>Coleoptera</taxon>
        <taxon>Polyphaga</taxon>
        <taxon>Cucujiformia</taxon>
        <taxon>Tenebrionidae</taxon>
        <taxon>Zophobas</taxon>
    </lineage>
</organism>
<comment type="caution">
    <text evidence="1">The sequence shown here is derived from an EMBL/GenBank/DDBJ whole genome shotgun (WGS) entry which is preliminary data.</text>
</comment>
<keyword evidence="2" id="KW-1185">Reference proteome</keyword>
<evidence type="ECO:0000313" key="1">
    <source>
        <dbReference type="EMBL" id="KAJ3647911.1"/>
    </source>
</evidence>
<dbReference type="AlphaFoldDB" id="A0AA38I2E5"/>
<dbReference type="EMBL" id="JALNTZ010000006">
    <property type="protein sequence ID" value="KAJ3647911.1"/>
    <property type="molecule type" value="Genomic_DNA"/>
</dbReference>
<reference evidence="1" key="1">
    <citation type="journal article" date="2023" name="G3 (Bethesda)">
        <title>Whole genome assemblies of Zophobas morio and Tenebrio molitor.</title>
        <authorList>
            <person name="Kaur S."/>
            <person name="Stinson S.A."/>
            <person name="diCenzo G.C."/>
        </authorList>
    </citation>
    <scope>NUCLEOTIDE SEQUENCE</scope>
    <source>
        <strain evidence="1">QUZm001</strain>
    </source>
</reference>